<dbReference type="GO" id="GO:0004672">
    <property type="term" value="F:protein kinase activity"/>
    <property type="evidence" value="ECO:0007669"/>
    <property type="project" value="InterPro"/>
</dbReference>
<proteinExistence type="predicted"/>
<dbReference type="AlphaFoldDB" id="A0A7U2ETF8"/>
<dbReference type="Proteomes" id="UP000663193">
    <property type="component" value="Chromosome 1"/>
</dbReference>
<gene>
    <name evidence="2" type="ORF">JI435_002720</name>
</gene>
<dbReference type="Pfam" id="PF00069">
    <property type="entry name" value="Pkinase"/>
    <property type="match status" value="1"/>
</dbReference>
<dbReference type="VEuPathDB" id="FungiDB:JI435_002720"/>
<protein>
    <recommendedName>
        <fullName evidence="1">Protein kinase domain-containing protein</fullName>
    </recommendedName>
</protein>
<sequence length="346" mass="38881">MYSLVSQLMLLSRFAHHTPYIARTGIRSASTIVGKSGRVYTKREGLQEREDPRVSIHKAESQGQSLVFKRVSRAFFNLSLRLAAGFPQSRRLRMHVDSNEEEEDVLIYPYYQNTLLGLFKDDTNISDASRKMILRHTGEAIQELHSEDWIHIDFKPDNILVNWTCDEEGTKTITNVALGDFDLAFKLEPGALLHTAHAVGNAMWRSPEGQTGRGLSKASDVYSFGLVCLYALGAGETILINDYQELAKLGITPEQEILTRHFSYFGSANDGLLKQIDSEKWSKALKLASQMAELAVEDQPEMRFDVWGQELGSGAQDMIAGMMKPDPRARATIDDVLAHSWWDEVA</sequence>
<dbReference type="PROSITE" id="PS50011">
    <property type="entry name" value="PROTEIN_KINASE_DOM"/>
    <property type="match status" value="1"/>
</dbReference>
<dbReference type="SUPFAM" id="SSF56112">
    <property type="entry name" value="Protein kinase-like (PK-like)"/>
    <property type="match status" value="1"/>
</dbReference>
<dbReference type="PANTHER" id="PTHR44167:SF24">
    <property type="entry name" value="SERINE_THREONINE-PROTEIN KINASE CHK2"/>
    <property type="match status" value="1"/>
</dbReference>
<evidence type="ECO:0000313" key="2">
    <source>
        <dbReference type="EMBL" id="QRC90754.1"/>
    </source>
</evidence>
<evidence type="ECO:0000313" key="3">
    <source>
        <dbReference type="Proteomes" id="UP000663193"/>
    </source>
</evidence>
<dbReference type="InterPro" id="IPR011009">
    <property type="entry name" value="Kinase-like_dom_sf"/>
</dbReference>
<evidence type="ECO:0000259" key="1">
    <source>
        <dbReference type="PROSITE" id="PS50011"/>
    </source>
</evidence>
<name>A0A7U2ETF8_PHANO</name>
<dbReference type="Gene3D" id="1.10.510.10">
    <property type="entry name" value="Transferase(Phosphotransferase) domain 1"/>
    <property type="match status" value="1"/>
</dbReference>
<accession>A0A7U2ETF8</accession>
<dbReference type="OrthoDB" id="10252171at2759"/>
<organism evidence="2 3">
    <name type="scientific">Phaeosphaeria nodorum (strain SN15 / ATCC MYA-4574 / FGSC 10173)</name>
    <name type="common">Glume blotch fungus</name>
    <name type="synonym">Parastagonospora nodorum</name>
    <dbReference type="NCBI Taxonomy" id="321614"/>
    <lineage>
        <taxon>Eukaryota</taxon>
        <taxon>Fungi</taxon>
        <taxon>Dikarya</taxon>
        <taxon>Ascomycota</taxon>
        <taxon>Pezizomycotina</taxon>
        <taxon>Dothideomycetes</taxon>
        <taxon>Pleosporomycetidae</taxon>
        <taxon>Pleosporales</taxon>
        <taxon>Pleosporineae</taxon>
        <taxon>Phaeosphaeriaceae</taxon>
        <taxon>Parastagonospora</taxon>
    </lineage>
</organism>
<dbReference type="InterPro" id="IPR000719">
    <property type="entry name" value="Prot_kinase_dom"/>
</dbReference>
<feature type="domain" description="Protein kinase" evidence="1">
    <location>
        <begin position="25"/>
        <end position="342"/>
    </location>
</feature>
<keyword evidence="3" id="KW-1185">Reference proteome</keyword>
<dbReference type="PANTHER" id="PTHR44167">
    <property type="entry name" value="OVARIAN-SPECIFIC SERINE/THREONINE-PROTEIN KINASE LOK-RELATED"/>
    <property type="match status" value="1"/>
</dbReference>
<dbReference type="GO" id="GO:0005524">
    <property type="term" value="F:ATP binding"/>
    <property type="evidence" value="ECO:0007669"/>
    <property type="project" value="InterPro"/>
</dbReference>
<dbReference type="EMBL" id="CP069023">
    <property type="protein sequence ID" value="QRC90754.1"/>
    <property type="molecule type" value="Genomic_DNA"/>
</dbReference>
<reference evidence="3" key="1">
    <citation type="journal article" date="2021" name="BMC Genomics">
        <title>Chromosome-level genome assembly and manually-curated proteome of model necrotroph Parastagonospora nodorum Sn15 reveals a genome-wide trove of candidate effector homologs, and redundancy of virulence-related functions within an accessory chromosome.</title>
        <authorList>
            <person name="Bertazzoni S."/>
            <person name="Jones D.A.B."/>
            <person name="Phan H.T."/>
            <person name="Tan K.-C."/>
            <person name="Hane J.K."/>
        </authorList>
    </citation>
    <scope>NUCLEOTIDE SEQUENCE [LARGE SCALE GENOMIC DNA]</scope>
    <source>
        <strain evidence="3">SN15 / ATCC MYA-4574 / FGSC 10173)</strain>
    </source>
</reference>
<dbReference type="SMART" id="SM00220">
    <property type="entry name" value="S_TKc"/>
    <property type="match status" value="1"/>
</dbReference>